<protein>
    <recommendedName>
        <fullName evidence="3">Immunity protein 50 of polymorphic toxin system</fullName>
    </recommendedName>
</protein>
<dbReference type="EMBL" id="QPJD01000035">
    <property type="protein sequence ID" value="RCW40348.1"/>
    <property type="molecule type" value="Genomic_DNA"/>
</dbReference>
<evidence type="ECO:0008006" key="3">
    <source>
        <dbReference type="Google" id="ProtNLM"/>
    </source>
</evidence>
<dbReference type="AlphaFoldDB" id="A0A368VGA0"/>
<name>A0A368VGA0_9BACL</name>
<dbReference type="OrthoDB" id="2427411at2"/>
<keyword evidence="2" id="KW-1185">Reference proteome</keyword>
<evidence type="ECO:0000313" key="2">
    <source>
        <dbReference type="Proteomes" id="UP000252415"/>
    </source>
</evidence>
<gene>
    <name evidence="1" type="ORF">DFP97_13510</name>
</gene>
<organism evidence="1 2">
    <name type="scientific">Paenibacillus prosopidis</name>
    <dbReference type="NCBI Taxonomy" id="630520"/>
    <lineage>
        <taxon>Bacteria</taxon>
        <taxon>Bacillati</taxon>
        <taxon>Bacillota</taxon>
        <taxon>Bacilli</taxon>
        <taxon>Bacillales</taxon>
        <taxon>Paenibacillaceae</taxon>
        <taxon>Paenibacillus</taxon>
    </lineage>
</organism>
<proteinExistence type="predicted"/>
<sequence>MRPSSQALIEQIGTDYIDAKLKGFSYDHASHFVQIRYGDSNNNENDKVIIFRDCFSVSINTWLEGMNGTVPRKPDEMDFFFHEITIEDIEINGVQLYKCSMIIPMMDCHITCVTIENC</sequence>
<comment type="caution">
    <text evidence="1">The sequence shown here is derived from an EMBL/GenBank/DDBJ whole genome shotgun (WGS) entry which is preliminary data.</text>
</comment>
<accession>A0A368VGA0</accession>
<reference evidence="1 2" key="1">
    <citation type="submission" date="2018-07" db="EMBL/GenBank/DDBJ databases">
        <title>Genomic Encyclopedia of Type Strains, Phase III (KMG-III): the genomes of soil and plant-associated and newly described type strains.</title>
        <authorList>
            <person name="Whitman W."/>
        </authorList>
    </citation>
    <scope>NUCLEOTIDE SEQUENCE [LARGE SCALE GENOMIC DNA]</scope>
    <source>
        <strain evidence="1 2">CECT 7506</strain>
    </source>
</reference>
<evidence type="ECO:0000313" key="1">
    <source>
        <dbReference type="EMBL" id="RCW40348.1"/>
    </source>
</evidence>
<dbReference type="Proteomes" id="UP000252415">
    <property type="component" value="Unassembled WGS sequence"/>
</dbReference>
<dbReference type="RefSeq" id="WP_114384225.1">
    <property type="nucleotide sequence ID" value="NZ_QPJD01000035.1"/>
</dbReference>